<evidence type="ECO:0000313" key="2">
    <source>
        <dbReference type="EMBL" id="CDI74643.1"/>
    </source>
</evidence>
<proteinExistence type="predicted"/>
<gene>
    <name evidence="2" type="ORF">EPH_0003070</name>
</gene>
<dbReference type="OrthoDB" id="348329at2759"/>
<evidence type="ECO:0000256" key="1">
    <source>
        <dbReference type="SAM" id="MobiDB-lite"/>
    </source>
</evidence>
<sequence>MPTAVREPTASRGVDESMAHNTAGCGESLSGVAAAANGSDAKSPAAASAARSSILQIQRQYPAAFAAVAAAAAATGQLQLLQDPLWLAAMGAVHAWKHNTNSEVPCNAEARYASAAAEEGEAVAAAIREAAKEAGGGDPVVRLQVAATLREAAALLHSIGDALAASSQKISGGKHESTIPGSQHSEGTQCLAAAAEQAANALELWHLRLMTLPISVSLVSLGSRGAAPWKPRPCVTFSGVAATPLLEHAAASNELLQLHQQVRLALRVLASLDVCSLENIQPLHIRCMHALQQAQQLALQLAPPAVATKAEETAAAEALTETAAEAATETAAADTAAAGSFAYTCDGAATPPPISASPESFGECLEHGWKGAASAAGDAALVAQSASSASGSSSVEFEVSG</sequence>
<accession>U6G5Q8</accession>
<evidence type="ECO:0000313" key="3">
    <source>
        <dbReference type="Proteomes" id="UP000018201"/>
    </source>
</evidence>
<organism evidence="2 3">
    <name type="scientific">Eimeria praecox</name>
    <dbReference type="NCBI Taxonomy" id="51316"/>
    <lineage>
        <taxon>Eukaryota</taxon>
        <taxon>Sar</taxon>
        <taxon>Alveolata</taxon>
        <taxon>Apicomplexa</taxon>
        <taxon>Conoidasida</taxon>
        <taxon>Coccidia</taxon>
        <taxon>Eucoccidiorida</taxon>
        <taxon>Eimeriorina</taxon>
        <taxon>Eimeriidae</taxon>
        <taxon>Eimeria</taxon>
    </lineage>
</organism>
<reference evidence="2" key="1">
    <citation type="submission" date="2013-10" db="EMBL/GenBank/DDBJ databases">
        <title>Genomic analysis of the causative agents of coccidiosis in chickens.</title>
        <authorList>
            <person name="Reid A.J."/>
            <person name="Blake D."/>
            <person name="Billington K."/>
            <person name="Browne H."/>
            <person name="Dunn M."/>
            <person name="Hung S."/>
            <person name="Kawahara F."/>
            <person name="Miranda-Saavedra D."/>
            <person name="Mourier T."/>
            <person name="Nagra H."/>
            <person name="Otto T.D."/>
            <person name="Rawlings N."/>
            <person name="Sanchez A."/>
            <person name="Sanders M."/>
            <person name="Subramaniam C."/>
            <person name="Tay Y."/>
            <person name="Dear P."/>
            <person name="Doerig C."/>
            <person name="Gruber A."/>
            <person name="Parkinson J."/>
            <person name="Shirley M."/>
            <person name="Wan K.L."/>
            <person name="Berriman M."/>
            <person name="Tomley F."/>
            <person name="Pain A."/>
        </authorList>
    </citation>
    <scope>NUCLEOTIDE SEQUENCE [LARGE SCALE GENOMIC DNA]</scope>
    <source>
        <strain evidence="2">Houghton</strain>
    </source>
</reference>
<feature type="region of interest" description="Disordered" evidence="1">
    <location>
        <begin position="1"/>
        <end position="21"/>
    </location>
</feature>
<dbReference type="EMBL" id="HG690470">
    <property type="protein sequence ID" value="CDI74643.1"/>
    <property type="molecule type" value="Genomic_DNA"/>
</dbReference>
<protein>
    <submittedName>
        <fullName evidence="2">Uncharacterized protein</fullName>
    </submittedName>
</protein>
<name>U6G5Q8_9EIME</name>
<keyword evidence="3" id="KW-1185">Reference proteome</keyword>
<dbReference type="AlphaFoldDB" id="U6G5Q8"/>
<dbReference type="Proteomes" id="UP000018201">
    <property type="component" value="Unassembled WGS sequence"/>
</dbReference>
<dbReference type="VEuPathDB" id="ToxoDB:EPH_0003070"/>
<reference evidence="2" key="2">
    <citation type="submission" date="2013-10" db="EMBL/GenBank/DDBJ databases">
        <authorList>
            <person name="Aslett M."/>
        </authorList>
    </citation>
    <scope>NUCLEOTIDE SEQUENCE [LARGE SCALE GENOMIC DNA]</scope>
    <source>
        <strain evidence="2">Houghton</strain>
    </source>
</reference>